<keyword evidence="2" id="KW-0804">Transcription</keyword>
<keyword evidence="5" id="KW-1185">Reference proteome</keyword>
<dbReference type="Gene3D" id="1.10.10.60">
    <property type="entry name" value="Homeodomain-like"/>
    <property type="match status" value="1"/>
</dbReference>
<dbReference type="EMBL" id="BAAAQY010000016">
    <property type="protein sequence ID" value="GAA2249665.1"/>
    <property type="molecule type" value="Genomic_DNA"/>
</dbReference>
<dbReference type="Proteomes" id="UP001500929">
    <property type="component" value="Unassembled WGS sequence"/>
</dbReference>
<evidence type="ECO:0000256" key="1">
    <source>
        <dbReference type="ARBA" id="ARBA00023015"/>
    </source>
</evidence>
<protein>
    <submittedName>
        <fullName evidence="4">GlxA family transcriptional regulator</fullName>
    </submittedName>
</protein>
<dbReference type="InterPro" id="IPR009057">
    <property type="entry name" value="Homeodomain-like_sf"/>
</dbReference>
<organism evidence="4 5">
    <name type="scientific">Herbiconiux moechotypicola</name>
    <dbReference type="NCBI Taxonomy" id="637393"/>
    <lineage>
        <taxon>Bacteria</taxon>
        <taxon>Bacillati</taxon>
        <taxon>Actinomycetota</taxon>
        <taxon>Actinomycetes</taxon>
        <taxon>Micrococcales</taxon>
        <taxon>Microbacteriaceae</taxon>
        <taxon>Herbiconiux</taxon>
    </lineage>
</organism>
<dbReference type="Pfam" id="PF01965">
    <property type="entry name" value="DJ-1_PfpI"/>
    <property type="match status" value="1"/>
</dbReference>
<dbReference type="InterPro" id="IPR052158">
    <property type="entry name" value="INH-QAR"/>
</dbReference>
<dbReference type="InterPro" id="IPR018060">
    <property type="entry name" value="HTH_AraC"/>
</dbReference>
<reference evidence="4 5" key="1">
    <citation type="journal article" date="2019" name="Int. J. Syst. Evol. Microbiol.">
        <title>The Global Catalogue of Microorganisms (GCM) 10K type strain sequencing project: providing services to taxonomists for standard genome sequencing and annotation.</title>
        <authorList>
            <consortium name="The Broad Institute Genomics Platform"/>
            <consortium name="The Broad Institute Genome Sequencing Center for Infectious Disease"/>
            <person name="Wu L."/>
            <person name="Ma J."/>
        </authorList>
    </citation>
    <scope>NUCLEOTIDE SEQUENCE [LARGE SCALE GENOMIC DNA]</scope>
    <source>
        <strain evidence="4 5">JCM 16117</strain>
    </source>
</reference>
<accession>A0ABN3E6Z1</accession>
<dbReference type="Gene3D" id="3.40.50.880">
    <property type="match status" value="1"/>
</dbReference>
<proteinExistence type="predicted"/>
<dbReference type="Pfam" id="PF12833">
    <property type="entry name" value="HTH_18"/>
    <property type="match status" value="1"/>
</dbReference>
<dbReference type="InterPro" id="IPR029062">
    <property type="entry name" value="Class_I_gatase-like"/>
</dbReference>
<evidence type="ECO:0000256" key="2">
    <source>
        <dbReference type="ARBA" id="ARBA00023163"/>
    </source>
</evidence>
<evidence type="ECO:0000259" key="3">
    <source>
        <dbReference type="PROSITE" id="PS01124"/>
    </source>
</evidence>
<dbReference type="PROSITE" id="PS01124">
    <property type="entry name" value="HTH_ARAC_FAMILY_2"/>
    <property type="match status" value="1"/>
</dbReference>
<dbReference type="PANTHER" id="PTHR43130">
    <property type="entry name" value="ARAC-FAMILY TRANSCRIPTIONAL REGULATOR"/>
    <property type="match status" value="1"/>
</dbReference>
<comment type="caution">
    <text evidence="4">The sequence shown here is derived from an EMBL/GenBank/DDBJ whole genome shotgun (WGS) entry which is preliminary data.</text>
</comment>
<evidence type="ECO:0000313" key="4">
    <source>
        <dbReference type="EMBL" id="GAA2249665.1"/>
    </source>
</evidence>
<gene>
    <name evidence="4" type="ORF">GCM10009851_39060</name>
</gene>
<evidence type="ECO:0000313" key="5">
    <source>
        <dbReference type="Proteomes" id="UP001500929"/>
    </source>
</evidence>
<dbReference type="PANTHER" id="PTHR43130:SF3">
    <property type="entry name" value="HTH-TYPE TRANSCRIPTIONAL REGULATOR RV1931C"/>
    <property type="match status" value="1"/>
</dbReference>
<dbReference type="SUPFAM" id="SSF52317">
    <property type="entry name" value="Class I glutamine amidotransferase-like"/>
    <property type="match status" value="1"/>
</dbReference>
<keyword evidence="1" id="KW-0805">Transcription regulation</keyword>
<dbReference type="SUPFAM" id="SSF46689">
    <property type="entry name" value="Homeodomain-like"/>
    <property type="match status" value="2"/>
</dbReference>
<sequence length="328" mass="35422">MRNRSHEERPRIGVLLFDGVKMLDFVGPAEVFLEAGQRSGGYEIVMISPDGREVTSSMGVRVGVQASAADAGRLDTLIVPGTEAPLSVFADARVVEAIRMLDGRSRRTAAICTGAFGVAAAGLLDGRRATTHWKFTDELAAAHPSITVEAEAIFTIDGRISTSAGVAAGIDLALALVEDDHGPEIARSVAQLLLVYMKRSGNQSQFSASLRGRPLRTSLVKRITEVIDADPARPHTAAALAAEVNVSVRHLTRVMRDELQTTPREYVTSMRLDLAVSYLDSGSSVTEAAQRAGFGSPIAFRRAFGSRFTLTPSEYQRRFQSTRRHSAR</sequence>
<dbReference type="CDD" id="cd03137">
    <property type="entry name" value="GATase1_AraC_1"/>
    <property type="match status" value="1"/>
</dbReference>
<dbReference type="InterPro" id="IPR002818">
    <property type="entry name" value="DJ-1/PfpI"/>
</dbReference>
<dbReference type="SMART" id="SM00342">
    <property type="entry name" value="HTH_ARAC"/>
    <property type="match status" value="1"/>
</dbReference>
<name>A0ABN3E6Z1_9MICO</name>
<feature type="domain" description="HTH araC/xylS-type" evidence="3">
    <location>
        <begin position="221"/>
        <end position="318"/>
    </location>
</feature>
<dbReference type="RefSeq" id="WP_259481645.1">
    <property type="nucleotide sequence ID" value="NZ_BAAAQY010000016.1"/>
</dbReference>